<evidence type="ECO:0000313" key="10">
    <source>
        <dbReference type="Proteomes" id="UP001152797"/>
    </source>
</evidence>
<feature type="transmembrane region" description="Helical" evidence="6">
    <location>
        <begin position="560"/>
        <end position="582"/>
    </location>
</feature>
<keyword evidence="5" id="KW-0040">ANK repeat</keyword>
<dbReference type="Gene3D" id="1.25.40.20">
    <property type="entry name" value="Ankyrin repeat-containing domain"/>
    <property type="match status" value="3"/>
</dbReference>
<keyword evidence="4 6" id="KW-0472">Membrane</keyword>
<keyword evidence="2 6" id="KW-0812">Transmembrane</keyword>
<dbReference type="GO" id="GO:0016020">
    <property type="term" value="C:membrane"/>
    <property type="evidence" value="ECO:0007669"/>
    <property type="project" value="UniProtKB-SubCell"/>
</dbReference>
<name>A0A9P1FG36_9DINO</name>
<gene>
    <name evidence="8" type="ORF">C1SCF055_LOCUS3142</name>
</gene>
<dbReference type="PANTHER" id="PTHR10783">
    <property type="entry name" value="XENOTROPIC AND POLYTROPIC RETROVIRUS RECEPTOR 1-RELATED"/>
    <property type="match status" value="1"/>
</dbReference>
<dbReference type="InterPro" id="IPR002110">
    <property type="entry name" value="Ankyrin_rpt"/>
</dbReference>
<dbReference type="PROSITE" id="PS51380">
    <property type="entry name" value="EXS"/>
    <property type="match status" value="1"/>
</dbReference>
<dbReference type="AlphaFoldDB" id="A0A9P1FG36"/>
<comment type="caution">
    <text evidence="8">The sequence shown here is derived from an EMBL/GenBank/DDBJ whole genome shotgun (WGS) entry which is preliminary data.</text>
</comment>
<evidence type="ECO:0000256" key="4">
    <source>
        <dbReference type="ARBA" id="ARBA00023136"/>
    </source>
</evidence>
<evidence type="ECO:0000259" key="7">
    <source>
        <dbReference type="PROSITE" id="PS51380"/>
    </source>
</evidence>
<evidence type="ECO:0000256" key="5">
    <source>
        <dbReference type="PROSITE-ProRule" id="PRU00023"/>
    </source>
</evidence>
<evidence type="ECO:0000313" key="9">
    <source>
        <dbReference type="EMBL" id="CAL4762078.1"/>
    </source>
</evidence>
<reference evidence="9 10" key="2">
    <citation type="submission" date="2024-05" db="EMBL/GenBank/DDBJ databases">
        <authorList>
            <person name="Chen Y."/>
            <person name="Shah S."/>
            <person name="Dougan E. K."/>
            <person name="Thang M."/>
            <person name="Chan C."/>
        </authorList>
    </citation>
    <scope>NUCLEOTIDE SEQUENCE [LARGE SCALE GENOMIC DNA]</scope>
</reference>
<proteinExistence type="predicted"/>
<feature type="repeat" description="ANK" evidence="5">
    <location>
        <begin position="157"/>
        <end position="189"/>
    </location>
</feature>
<dbReference type="Proteomes" id="UP001152797">
    <property type="component" value="Unassembled WGS sequence"/>
</dbReference>
<evidence type="ECO:0000256" key="3">
    <source>
        <dbReference type="ARBA" id="ARBA00022989"/>
    </source>
</evidence>
<evidence type="ECO:0000313" key="8">
    <source>
        <dbReference type="EMBL" id="CAI3974766.1"/>
    </source>
</evidence>
<feature type="repeat" description="ANK" evidence="5">
    <location>
        <begin position="279"/>
        <end position="311"/>
    </location>
</feature>
<sequence length="990" mass="108856">MAPLHCAARDGHEATARALLQRAPDGFSLLQMPQKSSSALRPLHWAAKQGHVEVVKCFLEFAPKPAVICVEADSAGNSALHFAAAGGHTVTCHTLLSHAGPSNELSDRGILLLSAVNRFDRQTALHIAADRGEKEVVDTLLQAAPDRSALLGMSDKLGQTALHLACERGHGAVVRKLLHSTCDSHLVSARERITGQTALHMAAEAGHNEAAPWATLVKLDVRAILEASPLRETSLATDRGARNTALHLAAERGHLETVKTLVEHCPDTESLLMAQEKFAGQTALHLAAGAGHAELCKVLLEPGTSGETPSAQRGGQRQRRLQLACEKGHADVIEILLGTEMEAKWDDTSLAPDKRALLSSKAAVGRKGVERMNEAELPVISHWKEVQRSGFCVGATAEPNPMSQFLHLNMLEALGRLADGIYRLKGYNELNHAALYKILRKWDKVLMRNDGVSQIYPQIIEGTRIGDMSALEALDANVKEAFSQRSPAPNQDISPEVALLAAGLGRRSAGLQGRALQAERFLFFFLGSSSALVVSIIALICLPEKDPQTFSKNYFLCSFPVFRVCLSAVLVILGMACVARVCEDNFINHFFILGIDPRCRVSPNFLFTWAMLLSSAWIFIFGFYVVDYKWMVLPLVWASSTRLERASWHYVLYPTVLLGLTVALLLRPSYICRCKWKLQLLRGIGRTCLAPFYFVNFGDNMVGDVLTSLARPLRDVPAAFCYLSSHHPQLRSSMERFVNSGNTCPAWEHLIVSPLIAALPFWFRLLQCARRFYDTGQKRHLLNLGKYASSLMVVVVSSPGWPIWTVVLASAIATVYAAWWDVCMDWGLTYTELCFLTRSGGGSRYVSPMHSPAGPGFPNSPAQSFHSVTLRSQPGGHASRPSVGQYTRHFSARIYCLAVLGDIVLRCTWVITLMPITLLGKGVVWREILHVFMTVAEIFRRSFWAILRIEYEQVANASGYRALLWVPMKVGQKVGGDASAHGFRQSLLPG</sequence>
<evidence type="ECO:0000256" key="6">
    <source>
        <dbReference type="SAM" id="Phobius"/>
    </source>
</evidence>
<dbReference type="EMBL" id="CAMXCT030000157">
    <property type="protein sequence ID" value="CAL4762078.1"/>
    <property type="molecule type" value="Genomic_DNA"/>
</dbReference>
<accession>A0A9P1FG36</accession>
<feature type="transmembrane region" description="Helical" evidence="6">
    <location>
        <begin position="646"/>
        <end position="666"/>
    </location>
</feature>
<dbReference type="PROSITE" id="PS50297">
    <property type="entry name" value="ANK_REP_REGION"/>
    <property type="match status" value="4"/>
</dbReference>
<comment type="subcellular location">
    <subcellularLocation>
        <location evidence="1">Membrane</location>
        <topology evidence="1">Multi-pass membrane protein</topology>
    </subcellularLocation>
</comment>
<dbReference type="GO" id="GO:0005737">
    <property type="term" value="C:cytoplasm"/>
    <property type="evidence" value="ECO:0007669"/>
    <property type="project" value="TreeGrafter"/>
</dbReference>
<dbReference type="Pfam" id="PF03124">
    <property type="entry name" value="EXS"/>
    <property type="match status" value="1"/>
</dbReference>
<feature type="repeat" description="ANK" evidence="5">
    <location>
        <begin position="241"/>
        <end position="264"/>
    </location>
</feature>
<organism evidence="8">
    <name type="scientific">Cladocopium goreaui</name>
    <dbReference type="NCBI Taxonomy" id="2562237"/>
    <lineage>
        <taxon>Eukaryota</taxon>
        <taxon>Sar</taxon>
        <taxon>Alveolata</taxon>
        <taxon>Dinophyceae</taxon>
        <taxon>Suessiales</taxon>
        <taxon>Symbiodiniaceae</taxon>
        <taxon>Cladocopium</taxon>
    </lineage>
</organism>
<dbReference type="EMBL" id="CAMXCT020000157">
    <property type="protein sequence ID" value="CAL1128141.1"/>
    <property type="molecule type" value="Genomic_DNA"/>
</dbReference>
<keyword evidence="10" id="KW-1185">Reference proteome</keyword>
<evidence type="ECO:0000256" key="1">
    <source>
        <dbReference type="ARBA" id="ARBA00004141"/>
    </source>
</evidence>
<dbReference type="SMART" id="SM00248">
    <property type="entry name" value="ANK"/>
    <property type="match status" value="9"/>
</dbReference>
<feature type="domain" description="EXS" evidence="7">
    <location>
        <begin position="744"/>
        <end position="980"/>
    </location>
</feature>
<evidence type="ECO:0000256" key="2">
    <source>
        <dbReference type="ARBA" id="ARBA00022692"/>
    </source>
</evidence>
<feature type="transmembrane region" description="Helical" evidence="6">
    <location>
        <begin position="521"/>
        <end position="540"/>
    </location>
</feature>
<dbReference type="InterPro" id="IPR004342">
    <property type="entry name" value="EXS_C"/>
</dbReference>
<reference evidence="8" key="1">
    <citation type="submission" date="2022-10" db="EMBL/GenBank/DDBJ databases">
        <authorList>
            <person name="Chen Y."/>
            <person name="Dougan E. K."/>
            <person name="Chan C."/>
            <person name="Rhodes N."/>
            <person name="Thang M."/>
        </authorList>
    </citation>
    <scope>NUCLEOTIDE SEQUENCE</scope>
</reference>
<dbReference type="EMBL" id="CAMXCT010000157">
    <property type="protein sequence ID" value="CAI3974766.1"/>
    <property type="molecule type" value="Genomic_DNA"/>
</dbReference>
<dbReference type="OrthoDB" id="9970435at2759"/>
<protein>
    <submittedName>
        <fullName evidence="9">Phosphate transporter PHO1 (Protein PHO1) (AtPHO1)</fullName>
    </submittedName>
</protein>
<feature type="transmembrane region" description="Helical" evidence="6">
    <location>
        <begin position="603"/>
        <end position="626"/>
    </location>
</feature>
<dbReference type="SUPFAM" id="SSF48403">
    <property type="entry name" value="Ankyrin repeat"/>
    <property type="match status" value="1"/>
</dbReference>
<dbReference type="PROSITE" id="PS50088">
    <property type="entry name" value="ANK_REPEAT"/>
    <property type="match status" value="4"/>
</dbReference>
<feature type="repeat" description="ANK" evidence="5">
    <location>
        <begin position="120"/>
        <end position="146"/>
    </location>
</feature>
<keyword evidence="3 6" id="KW-1133">Transmembrane helix</keyword>
<dbReference type="Pfam" id="PF12796">
    <property type="entry name" value="Ank_2"/>
    <property type="match status" value="3"/>
</dbReference>
<dbReference type="InterPro" id="IPR036770">
    <property type="entry name" value="Ankyrin_rpt-contain_sf"/>
</dbReference>